<dbReference type="RefSeq" id="WP_046851646.1">
    <property type="nucleotide sequence ID" value="NZ_CBDIPD010000089.1"/>
</dbReference>
<gene>
    <name evidence="1" type="ORF">AAW31_09210</name>
    <name evidence="2" type="ORF">BCL69_10369</name>
</gene>
<keyword evidence="3" id="KW-1185">Reference proteome</keyword>
<reference evidence="2 4" key="3">
    <citation type="submission" date="2019-07" db="EMBL/GenBank/DDBJ databases">
        <title>Active sludge and wastewater microbial communities from Klosterneuburg, Austria.</title>
        <authorList>
            <person name="Wagner M."/>
        </authorList>
    </citation>
    <scope>NUCLEOTIDE SEQUENCE [LARGE SCALE GENOMIC DNA]</scope>
    <source>
        <strain evidence="2 4">Nm2</strain>
    </source>
</reference>
<dbReference type="KEGG" id="nco:AAW31_09210"/>
<evidence type="ECO:0000313" key="3">
    <source>
        <dbReference type="Proteomes" id="UP000034156"/>
    </source>
</evidence>
<reference evidence="1 3" key="2">
    <citation type="journal article" date="2016" name="Genome Announc.">
        <title>Genome Sequence of Nitrosomonas communis Strain Nm2, a Mesophilic Ammonia-Oxidizing Bacterium Isolated from Mediterranean Soil.</title>
        <authorList>
            <person name="Kozlowski J.A."/>
            <person name="Kits K.D."/>
            <person name="Stein L.Y."/>
        </authorList>
    </citation>
    <scope>NUCLEOTIDE SEQUENCE [LARGE SCALE GENOMIC DNA]</scope>
    <source>
        <strain evidence="1 3">Nm2</strain>
    </source>
</reference>
<sequence length="258" mass="28386">MKLKLANAVRLLLLVVLTAPLGIHFVTEHVNAGWQTASREPVGLAPEPEQTPEAIIQVYGARAYGWRGYFGIHTWIAVKPSLARTYTVYEVIGWYLRRGGSAVSIHQQQPDRRWFGNMPILLAEKRGDGVDALIERIEEAALSYPYAREYTMWPGPNSNTFTAWIARAVPELALDLPPTAIGKDYLGNSMTAVAPSGGGWQWSLFGLLGVIVSEVEGFEINLLGLTFGFSHSPVAIKLPLIGRIDLSAQDRFAISAQQ</sequence>
<dbReference type="InterPro" id="IPR022224">
    <property type="entry name" value="DUF3750"/>
</dbReference>
<protein>
    <submittedName>
        <fullName evidence="2">Uncharacterized protein DUF3750</fullName>
    </submittedName>
</protein>
<name>A0A0F7KKE1_9PROT</name>
<dbReference type="EMBL" id="CP011451">
    <property type="protein sequence ID" value="AKH39548.1"/>
    <property type="molecule type" value="Genomic_DNA"/>
</dbReference>
<dbReference type="AlphaFoldDB" id="A0A0F7KKE1"/>
<dbReference type="Pfam" id="PF12570">
    <property type="entry name" value="DUF3750"/>
    <property type="match status" value="1"/>
</dbReference>
<accession>A0A0F7KKE1</accession>
<evidence type="ECO:0000313" key="1">
    <source>
        <dbReference type="EMBL" id="AKH39548.1"/>
    </source>
</evidence>
<evidence type="ECO:0000313" key="4">
    <source>
        <dbReference type="Proteomes" id="UP000324176"/>
    </source>
</evidence>
<dbReference type="OrthoDB" id="199084at2"/>
<dbReference type="EMBL" id="VNHT01000036">
    <property type="protein sequence ID" value="TYP85016.1"/>
    <property type="molecule type" value="Genomic_DNA"/>
</dbReference>
<dbReference type="Proteomes" id="UP000034156">
    <property type="component" value="Chromosome"/>
</dbReference>
<dbReference type="PATRIC" id="fig|44574.3.peg.2249"/>
<proteinExistence type="predicted"/>
<evidence type="ECO:0000313" key="2">
    <source>
        <dbReference type="EMBL" id="TYP85016.1"/>
    </source>
</evidence>
<dbReference type="Proteomes" id="UP000324176">
    <property type="component" value="Unassembled WGS sequence"/>
</dbReference>
<reference evidence="3" key="1">
    <citation type="submission" date="2015-05" db="EMBL/GenBank/DDBJ databases">
        <title>Draft genome of Nitrosomonas communis strain Nm2.</title>
        <authorList>
            <person name="Kozlowski J.A."/>
            <person name="Kits K.D."/>
            <person name="Stein L.Y."/>
        </authorList>
    </citation>
    <scope>NUCLEOTIDE SEQUENCE [LARGE SCALE GENOMIC DNA]</scope>
    <source>
        <strain evidence="3">Nm2</strain>
    </source>
</reference>
<organism evidence="1 3">
    <name type="scientific">Nitrosomonas communis</name>
    <dbReference type="NCBI Taxonomy" id="44574"/>
    <lineage>
        <taxon>Bacteria</taxon>
        <taxon>Pseudomonadati</taxon>
        <taxon>Pseudomonadota</taxon>
        <taxon>Betaproteobacteria</taxon>
        <taxon>Nitrosomonadales</taxon>
        <taxon>Nitrosomonadaceae</taxon>
        <taxon>Nitrosomonas</taxon>
    </lineage>
</organism>